<dbReference type="RefSeq" id="WP_143452324.1">
    <property type="nucleotide sequence ID" value="NZ_BMGJ01000022.1"/>
</dbReference>
<keyword evidence="3" id="KW-1185">Reference proteome</keyword>
<keyword evidence="1" id="KW-1133">Transmembrane helix</keyword>
<gene>
    <name evidence="2" type="ORF">GCM10011357_37490</name>
</gene>
<evidence type="ECO:0000313" key="3">
    <source>
        <dbReference type="Proteomes" id="UP000614272"/>
    </source>
</evidence>
<proteinExistence type="predicted"/>
<keyword evidence="1" id="KW-0472">Membrane</keyword>
<dbReference type="EMBL" id="BMGJ01000022">
    <property type="protein sequence ID" value="GGD78988.1"/>
    <property type="molecule type" value="Genomic_DNA"/>
</dbReference>
<keyword evidence="1" id="KW-0812">Transmembrane</keyword>
<accession>A0ABQ1RSI2</accession>
<protein>
    <submittedName>
        <fullName evidence="2">Uncharacterized protein</fullName>
    </submittedName>
</protein>
<organism evidence="2 3">
    <name type="scientific">Lacimicrobium alkaliphilum</name>
    <dbReference type="NCBI Taxonomy" id="1526571"/>
    <lineage>
        <taxon>Bacteria</taxon>
        <taxon>Pseudomonadati</taxon>
        <taxon>Pseudomonadota</taxon>
        <taxon>Gammaproteobacteria</taxon>
        <taxon>Alteromonadales</taxon>
        <taxon>Alteromonadaceae</taxon>
        <taxon>Lacimicrobium</taxon>
    </lineage>
</organism>
<dbReference type="Proteomes" id="UP000614272">
    <property type="component" value="Unassembled WGS sequence"/>
</dbReference>
<feature type="transmembrane region" description="Helical" evidence="1">
    <location>
        <begin position="6"/>
        <end position="23"/>
    </location>
</feature>
<feature type="transmembrane region" description="Helical" evidence="1">
    <location>
        <begin position="103"/>
        <end position="120"/>
    </location>
</feature>
<sequence>MKRAIYGLIFTLGLILLVFLKYYEAPVNFTKAADTKSNITATINATREQPVTSLHPVEKPSTSNTFCELPENFRMNFDNFKVQFLKKKATLWLLEGERRRSKYTGFFCGLLCCIGVVLLHY</sequence>
<evidence type="ECO:0000313" key="2">
    <source>
        <dbReference type="EMBL" id="GGD78988.1"/>
    </source>
</evidence>
<evidence type="ECO:0000256" key="1">
    <source>
        <dbReference type="SAM" id="Phobius"/>
    </source>
</evidence>
<name>A0ABQ1RSI2_9ALTE</name>
<comment type="caution">
    <text evidence="2">The sequence shown here is derived from an EMBL/GenBank/DDBJ whole genome shotgun (WGS) entry which is preliminary data.</text>
</comment>
<reference evidence="3" key="1">
    <citation type="journal article" date="2019" name="Int. J. Syst. Evol. Microbiol.">
        <title>The Global Catalogue of Microorganisms (GCM) 10K type strain sequencing project: providing services to taxonomists for standard genome sequencing and annotation.</title>
        <authorList>
            <consortium name="The Broad Institute Genomics Platform"/>
            <consortium name="The Broad Institute Genome Sequencing Center for Infectious Disease"/>
            <person name="Wu L."/>
            <person name="Ma J."/>
        </authorList>
    </citation>
    <scope>NUCLEOTIDE SEQUENCE [LARGE SCALE GENOMIC DNA]</scope>
    <source>
        <strain evidence="3">CGMCC 1.12923</strain>
    </source>
</reference>